<dbReference type="STRING" id="1314781.A0A165GD32"/>
<dbReference type="EMBL" id="KV426051">
    <property type="protein sequence ID" value="KZV90338.1"/>
    <property type="molecule type" value="Genomic_DNA"/>
</dbReference>
<dbReference type="InParanoid" id="A0A165GD32"/>
<reference evidence="2 3" key="1">
    <citation type="journal article" date="2016" name="Mol. Biol. Evol.">
        <title>Comparative Genomics of Early-Diverging Mushroom-Forming Fungi Provides Insights into the Origins of Lignocellulose Decay Capabilities.</title>
        <authorList>
            <person name="Nagy L.G."/>
            <person name="Riley R."/>
            <person name="Tritt A."/>
            <person name="Adam C."/>
            <person name="Daum C."/>
            <person name="Floudas D."/>
            <person name="Sun H."/>
            <person name="Yadav J.S."/>
            <person name="Pangilinan J."/>
            <person name="Larsson K.H."/>
            <person name="Matsuura K."/>
            <person name="Barry K."/>
            <person name="Labutti K."/>
            <person name="Kuo R."/>
            <person name="Ohm R.A."/>
            <person name="Bhattacharya S.S."/>
            <person name="Shirouzu T."/>
            <person name="Yoshinaga Y."/>
            <person name="Martin F.M."/>
            <person name="Grigoriev I.V."/>
            <person name="Hibbett D.S."/>
        </authorList>
    </citation>
    <scope>NUCLEOTIDE SEQUENCE [LARGE SCALE GENOMIC DNA]</scope>
    <source>
        <strain evidence="2 3">HHB12029</strain>
    </source>
</reference>
<evidence type="ECO:0008006" key="4">
    <source>
        <dbReference type="Google" id="ProtNLM"/>
    </source>
</evidence>
<evidence type="ECO:0000313" key="3">
    <source>
        <dbReference type="Proteomes" id="UP000077266"/>
    </source>
</evidence>
<feature type="region of interest" description="Disordered" evidence="1">
    <location>
        <begin position="374"/>
        <end position="394"/>
    </location>
</feature>
<dbReference type="OrthoDB" id="2333384at2759"/>
<dbReference type="Proteomes" id="UP000077266">
    <property type="component" value="Unassembled WGS sequence"/>
</dbReference>
<protein>
    <recommendedName>
        <fullName evidence="4">Arrestin-like N-terminal domain-containing protein</fullName>
    </recommendedName>
</protein>
<name>A0A165GD32_EXIGL</name>
<gene>
    <name evidence="2" type="ORF">EXIGLDRAFT_649361</name>
</gene>
<dbReference type="Gene3D" id="2.60.40.640">
    <property type="match status" value="1"/>
</dbReference>
<dbReference type="AlphaFoldDB" id="A0A165GD32"/>
<evidence type="ECO:0000256" key="1">
    <source>
        <dbReference type="SAM" id="MobiDB-lite"/>
    </source>
</evidence>
<organism evidence="2 3">
    <name type="scientific">Exidia glandulosa HHB12029</name>
    <dbReference type="NCBI Taxonomy" id="1314781"/>
    <lineage>
        <taxon>Eukaryota</taxon>
        <taxon>Fungi</taxon>
        <taxon>Dikarya</taxon>
        <taxon>Basidiomycota</taxon>
        <taxon>Agaricomycotina</taxon>
        <taxon>Agaricomycetes</taxon>
        <taxon>Auriculariales</taxon>
        <taxon>Exidiaceae</taxon>
        <taxon>Exidia</taxon>
    </lineage>
</organism>
<sequence length="415" mass="45242">MSLPSSPTSTTSSRRSAQTTALTGSKVGLSVTLFSRAASITSTPLFYDCDTIQGALTLDIPKKRNVTRITISVYGTHRSATETVFLNISKVLWSRGGKSIPSEKDASKRELRVGANTWNFAIPLPLHCDAKAVGEPIPLPPTHSGPALPDTVIYEMQCDVQRGIFSEAEVLRIPFQYRPQIVARPGSRYRMKAYANGTPIPGPDIDPAGWKGFSASYSGDFFSRRKAQIDCEFFLATPLEYPRNYPIPFTVKIHCADEQVLSYLAAAQSFLSVSLRCRTFYNTAPAALTDDVVGTGQYEVVSRWPQTVELAGEIRTSGGLQPSFRFKKLAREYVVQFQVGSAALQFDLDDESESIIEAPVAICTLPAEGPLPISYSRRTNNASRGSSDDPSPVSPVASIPSFSLAGVYNDYVMPV</sequence>
<evidence type="ECO:0000313" key="2">
    <source>
        <dbReference type="EMBL" id="KZV90338.1"/>
    </source>
</evidence>
<keyword evidence="3" id="KW-1185">Reference proteome</keyword>
<feature type="compositionally biased region" description="Low complexity" evidence="1">
    <location>
        <begin position="383"/>
        <end position="394"/>
    </location>
</feature>
<proteinExistence type="predicted"/>
<accession>A0A165GD32</accession>
<dbReference type="InterPro" id="IPR014752">
    <property type="entry name" value="Arrestin-like_C"/>
</dbReference>